<dbReference type="OrthoDB" id="9771863at2"/>
<reference evidence="11 12" key="1">
    <citation type="submission" date="2019-02" db="EMBL/GenBank/DDBJ databases">
        <title>Complete Genome Sequence and Methylome Analysis of free living Spirochaetas.</title>
        <authorList>
            <person name="Fomenkov A."/>
            <person name="Dubinina G."/>
            <person name="Leshcheva N."/>
            <person name="Mikheeva N."/>
            <person name="Grabovich M."/>
            <person name="Vincze T."/>
            <person name="Roberts R.J."/>
        </authorList>
    </citation>
    <scope>NUCLEOTIDE SEQUENCE [LARGE SCALE GENOMIC DNA]</scope>
    <source>
        <strain evidence="11 12">K2</strain>
    </source>
</reference>
<keyword evidence="7 11" id="KW-0067">ATP-binding</keyword>
<dbReference type="PROSITE" id="PS50893">
    <property type="entry name" value="ABC_TRANSPORTER_2"/>
    <property type="match status" value="2"/>
</dbReference>
<evidence type="ECO:0000256" key="2">
    <source>
        <dbReference type="ARBA" id="ARBA00022448"/>
    </source>
</evidence>
<dbReference type="Proteomes" id="UP000324209">
    <property type="component" value="Chromosome"/>
</dbReference>
<evidence type="ECO:0000256" key="5">
    <source>
        <dbReference type="ARBA" id="ARBA00022737"/>
    </source>
</evidence>
<comment type="subcellular location">
    <subcellularLocation>
        <location evidence="1">Cell membrane</location>
        <topology evidence="1">Peripheral membrane protein</topology>
    </subcellularLocation>
</comment>
<keyword evidence="12" id="KW-1185">Reference proteome</keyword>
<dbReference type="InterPro" id="IPR003439">
    <property type="entry name" value="ABC_transporter-like_ATP-bd"/>
</dbReference>
<keyword evidence="9" id="KW-0472">Membrane</keyword>
<dbReference type="InterPro" id="IPR003593">
    <property type="entry name" value="AAA+_ATPase"/>
</dbReference>
<keyword evidence="8" id="KW-1278">Translocase</keyword>
<evidence type="ECO:0000256" key="6">
    <source>
        <dbReference type="ARBA" id="ARBA00022741"/>
    </source>
</evidence>
<dbReference type="CDD" id="cd03216">
    <property type="entry name" value="ABC_Carb_Monos_I"/>
    <property type="match status" value="1"/>
</dbReference>
<dbReference type="EMBL" id="CP036150">
    <property type="protein sequence ID" value="QEN08368.1"/>
    <property type="molecule type" value="Genomic_DNA"/>
</dbReference>
<dbReference type="GO" id="GO:0016887">
    <property type="term" value="F:ATP hydrolysis activity"/>
    <property type="evidence" value="ECO:0007669"/>
    <property type="project" value="InterPro"/>
</dbReference>
<dbReference type="InterPro" id="IPR027417">
    <property type="entry name" value="P-loop_NTPase"/>
</dbReference>
<dbReference type="SUPFAM" id="SSF52540">
    <property type="entry name" value="P-loop containing nucleoside triphosphate hydrolases"/>
    <property type="match status" value="2"/>
</dbReference>
<evidence type="ECO:0000256" key="9">
    <source>
        <dbReference type="ARBA" id="ARBA00023136"/>
    </source>
</evidence>
<feature type="domain" description="ABC transporter" evidence="10">
    <location>
        <begin position="256"/>
        <end position="498"/>
    </location>
</feature>
<proteinExistence type="predicted"/>
<gene>
    <name evidence="11" type="ORF">EXM22_10365</name>
</gene>
<dbReference type="FunFam" id="3.40.50.300:FF:000127">
    <property type="entry name" value="Ribose import ATP-binding protein RbsA"/>
    <property type="match status" value="1"/>
</dbReference>
<keyword evidence="5" id="KW-0677">Repeat</keyword>
<evidence type="ECO:0000256" key="8">
    <source>
        <dbReference type="ARBA" id="ARBA00022967"/>
    </source>
</evidence>
<keyword evidence="3" id="KW-1003">Cell membrane</keyword>
<dbReference type="Pfam" id="PF00005">
    <property type="entry name" value="ABC_tran"/>
    <property type="match status" value="2"/>
</dbReference>
<dbReference type="InterPro" id="IPR017871">
    <property type="entry name" value="ABC_transporter-like_CS"/>
</dbReference>
<dbReference type="PROSITE" id="PS00211">
    <property type="entry name" value="ABC_TRANSPORTER_1"/>
    <property type="match status" value="1"/>
</dbReference>
<dbReference type="PANTHER" id="PTHR43790:SF3">
    <property type="entry name" value="D-ALLOSE IMPORT ATP-BINDING PROTEIN ALSA-RELATED"/>
    <property type="match status" value="1"/>
</dbReference>
<keyword evidence="2" id="KW-0813">Transport</keyword>
<organism evidence="11 12">
    <name type="scientific">Oceanispirochaeta crateris</name>
    <dbReference type="NCBI Taxonomy" id="2518645"/>
    <lineage>
        <taxon>Bacteria</taxon>
        <taxon>Pseudomonadati</taxon>
        <taxon>Spirochaetota</taxon>
        <taxon>Spirochaetia</taxon>
        <taxon>Spirochaetales</taxon>
        <taxon>Spirochaetaceae</taxon>
        <taxon>Oceanispirochaeta</taxon>
    </lineage>
</organism>
<evidence type="ECO:0000256" key="7">
    <source>
        <dbReference type="ARBA" id="ARBA00022840"/>
    </source>
</evidence>
<evidence type="ECO:0000256" key="4">
    <source>
        <dbReference type="ARBA" id="ARBA00022597"/>
    </source>
</evidence>
<evidence type="ECO:0000256" key="1">
    <source>
        <dbReference type="ARBA" id="ARBA00004202"/>
    </source>
</evidence>
<dbReference type="KEGG" id="ock:EXM22_10365"/>
<dbReference type="SMART" id="SM00382">
    <property type="entry name" value="AAA"/>
    <property type="match status" value="2"/>
</dbReference>
<keyword evidence="4" id="KW-0762">Sugar transport</keyword>
<accession>A0A5C1QM18</accession>
<dbReference type="CDD" id="cd03215">
    <property type="entry name" value="ABC_Carb_Monos_II"/>
    <property type="match status" value="1"/>
</dbReference>
<protein>
    <submittedName>
        <fullName evidence="11">Sugar ABC transporter ATP-binding protein</fullName>
    </submittedName>
</protein>
<sequence length="509" mass="55629">MKDENLTLRVKGLSKSFPGVKALDKAELEIHPGEVHVVMGENGAGKSTLMKILAGVYTADEGEIYLSGELTQINGTLDAISKGINLIYQELSVAPNLTVAENIFMGSEISRFQLVQRDKMIEKSRVVLKRLGAEFDPTMLAGKLSIAEQQQIEIARALIHESKVLIMDEPTAALSDRETEKLFEVVMSLKNQGISIIYISHRLNEVTRIADRVTVLRDGKYIGTLAKEEIVSSKVVSMMVGRSLDDFYKHEINTDIRRGTFVVENFSDGKTIKNVSFDVGSGEILGLSGLVGAGRTEMARMIFGIDRKVSGQVYLDGEQITIKNPGDAIYHGLGYVPEDRKLQGLFLDMSVGDNIGMNVLGKLAKGGILSKGSNNRFSGSSIAELNIKVTSPNVRVQKLSGGNQQKVLLARWLAIKPKVLILDEPTRGVDVGAKSEIYRIIGELASSGVAVIFISSELPEIVGICQRILIMREGSLIGEISDRSEITQENIMSYATGVREADYSYTKEG</sequence>
<evidence type="ECO:0000313" key="12">
    <source>
        <dbReference type="Proteomes" id="UP000324209"/>
    </source>
</evidence>
<name>A0A5C1QM18_9SPIO</name>
<evidence type="ECO:0000256" key="3">
    <source>
        <dbReference type="ARBA" id="ARBA00022475"/>
    </source>
</evidence>
<dbReference type="RefSeq" id="WP_149486449.1">
    <property type="nucleotide sequence ID" value="NZ_CP036150.1"/>
</dbReference>
<feature type="domain" description="ABC transporter" evidence="10">
    <location>
        <begin position="8"/>
        <end position="243"/>
    </location>
</feature>
<dbReference type="Gene3D" id="3.40.50.300">
    <property type="entry name" value="P-loop containing nucleotide triphosphate hydrolases"/>
    <property type="match status" value="2"/>
</dbReference>
<dbReference type="PANTHER" id="PTHR43790">
    <property type="entry name" value="CARBOHYDRATE TRANSPORT ATP-BINDING PROTEIN MG119-RELATED"/>
    <property type="match status" value="1"/>
</dbReference>
<dbReference type="GO" id="GO:0005886">
    <property type="term" value="C:plasma membrane"/>
    <property type="evidence" value="ECO:0007669"/>
    <property type="project" value="UniProtKB-SubCell"/>
</dbReference>
<evidence type="ECO:0000259" key="10">
    <source>
        <dbReference type="PROSITE" id="PS50893"/>
    </source>
</evidence>
<keyword evidence="6" id="KW-0547">Nucleotide-binding</keyword>
<dbReference type="GO" id="GO:0005524">
    <property type="term" value="F:ATP binding"/>
    <property type="evidence" value="ECO:0007669"/>
    <property type="project" value="UniProtKB-KW"/>
</dbReference>
<dbReference type="AlphaFoldDB" id="A0A5C1QM18"/>
<dbReference type="InterPro" id="IPR050107">
    <property type="entry name" value="ABC_carbohydrate_import_ATPase"/>
</dbReference>
<evidence type="ECO:0000313" key="11">
    <source>
        <dbReference type="EMBL" id="QEN08368.1"/>
    </source>
</evidence>